<keyword evidence="1" id="KW-0067">ATP-binding</keyword>
<name>A0ACC7RAG1_9VIBR</name>
<evidence type="ECO:0000313" key="2">
    <source>
        <dbReference type="Proteomes" id="UP001354073"/>
    </source>
</evidence>
<protein>
    <submittedName>
        <fullName evidence="1">DEAD/DEAH box helicase</fullName>
        <ecNumber evidence="1">3.6.4.-</ecNumber>
    </submittedName>
</protein>
<reference evidence="1" key="1">
    <citation type="submission" date="2024-11" db="EMBL/GenBank/DDBJ databases">
        <title>Identification of new Vibrio campbellii strains harboring the pVA1 plasmid isolated from Penaeus vannamei postlarvae affected by outbreaks of acute hepatopancreatic necrosis disease (AHPND) in Mexico.</title>
        <authorList>
            <person name="Gomez-Gil B."/>
            <person name="Enciso-Ibarra J."/>
        </authorList>
    </citation>
    <scope>NUCLEOTIDE SEQUENCE</scope>
    <source>
        <strain evidence="1">M270204</strain>
    </source>
</reference>
<organism evidence="1 2">
    <name type="scientific">Vibrio campbellii</name>
    <dbReference type="NCBI Taxonomy" id="680"/>
    <lineage>
        <taxon>Bacteria</taxon>
        <taxon>Pseudomonadati</taxon>
        <taxon>Pseudomonadota</taxon>
        <taxon>Gammaproteobacteria</taxon>
        <taxon>Vibrionales</taxon>
        <taxon>Vibrionaceae</taxon>
        <taxon>Vibrio</taxon>
    </lineage>
</organism>
<evidence type="ECO:0000313" key="1">
    <source>
        <dbReference type="EMBL" id="MGI1898469.1"/>
    </source>
</evidence>
<dbReference type="EMBL" id="JAVHXJ020000057">
    <property type="protein sequence ID" value="MGI1898469.1"/>
    <property type="molecule type" value="Genomic_DNA"/>
</dbReference>
<sequence>MYVQKRLKPVRGCWVLHEKFGRGLVRQVLDNIDGVTLKVGWQNREYGQTLVSASSVASGFMVGMEVQHAPVSKAELCLKEGIVLKTKEIAGFHQVLVKFSESSITRWLPFERLSWIKGVEHRFCTNDFGDVATPLKFKLKVLAHAIENWNENTGSLSRLDIDPLPHQVHLVHHILASGHLNWMIADDVGLGKTIETGMLLKALEQRGQADRVLLVTPAGLTSQWKEELHNKFGLSEFRIYGENFNIDEAREWGMYKHVIGSIDRFKEDNHLEKLLRAEPWDLVIFDEAHRLSRRQYGMKYDASNRFQLANFLRAKTKAMVLLSATPHQGKPDKFQSLLMLLNPDRKDEIETLALNPEILSEMIIRNNKSDVTDLEGNFIFKGKTTKAIRVTHDKALKDFDCSLQSYLRKGYQTASEMGQAGNAIGFVMTVYRKLAASSAKAINQALHNRKLRLLEESQSVCVDDELLVQDERYSGEAEELHLKTTQGKEFFDGELEQLDILIAESEQVLKTDPKLKEFKEVLIPSILANNKSEKVLIFTEYRSTQEYLKTALEEHYGGGCVNLINGSMKHQARREAIRNFEGAGQFLISTEAGGEGINLQDKCHIMINYDLPWNPMRLVQRIGRLYRYGQKHRVVVFNLYSPESMDDQIMELMHERIEQVVGDLSSLSGEYNERLSDDIMGEVADLVDVGDILLEATSDGITRTRERIEEALEKAKNSASKQRELFEYAAGFDPKEAKEELNITSEHVMFFTQRMFDLLDIEIVDKTHKDLVWQIKLNDSIAADLGVKRTRWQITFDRTLHASRGNSEMMDLDNFLFKYLLMKAKSYEFGGLTASVGNSPQLEGAVICSYLRWQNSLGMRQRQELVAIQISQDKKEVALNTHDFCNWLKDDKNSYFESNRQDLKDLFQVAQIKSEEVLKTKSNQLLHPESIDPIVAGLFHK</sequence>
<comment type="caution">
    <text evidence="1">The sequence shown here is derived from an EMBL/GenBank/DDBJ whole genome shotgun (WGS) entry which is preliminary data.</text>
</comment>
<accession>A0ACC7RAG1</accession>
<proteinExistence type="predicted"/>
<keyword evidence="1" id="KW-0378">Hydrolase</keyword>
<dbReference type="Proteomes" id="UP001354073">
    <property type="component" value="Unassembled WGS sequence"/>
</dbReference>
<dbReference type="EC" id="3.6.4.-" evidence="1"/>
<gene>
    <name evidence="1" type="ORF">REH74_013150</name>
</gene>
<keyword evidence="1" id="KW-0547">Nucleotide-binding</keyword>
<keyword evidence="1" id="KW-0347">Helicase</keyword>